<feature type="domain" description="N-acetyltransferase" evidence="1">
    <location>
        <begin position="23"/>
        <end position="61"/>
    </location>
</feature>
<gene>
    <name evidence="2" type="ORF">O9K51_06058</name>
</gene>
<dbReference type="Gene3D" id="3.40.630.30">
    <property type="match status" value="1"/>
</dbReference>
<dbReference type="GO" id="GO:0016747">
    <property type="term" value="F:acyltransferase activity, transferring groups other than amino-acyl groups"/>
    <property type="evidence" value="ECO:0007669"/>
    <property type="project" value="InterPro"/>
</dbReference>
<dbReference type="Pfam" id="PF00583">
    <property type="entry name" value="Acetyltransf_1"/>
    <property type="match status" value="1"/>
</dbReference>
<dbReference type="EMBL" id="JAQHRD010000005">
    <property type="protein sequence ID" value="KAJ6440268.1"/>
    <property type="molecule type" value="Genomic_DNA"/>
</dbReference>
<evidence type="ECO:0000313" key="2">
    <source>
        <dbReference type="EMBL" id="KAJ6440268.1"/>
    </source>
</evidence>
<dbReference type="SUPFAM" id="SSF55729">
    <property type="entry name" value="Acyl-CoA N-acyltransferases (Nat)"/>
    <property type="match status" value="1"/>
</dbReference>
<evidence type="ECO:0000259" key="1">
    <source>
        <dbReference type="Pfam" id="PF00583"/>
    </source>
</evidence>
<dbReference type="AlphaFoldDB" id="A0AB34FMW9"/>
<keyword evidence="3" id="KW-1185">Reference proteome</keyword>
<sequence length="198" mass="21823">MDDVLRLGAELHLGGNTNEGAKANTLSALSMAVDPDWRNKGIAGLLLQALKRAALRAGLSGLVVPARPTWKHQYPDVDIGTFLLWDMNGTPQASFPEEGSGKKPFDPWLRRHVSLGARMAKVAPLSMTVEADAATWMRWLGVGVFEKGLKEAIIEIDESGQEFRLLKIPHGLERLRYSPSSGVARYVEPNVWMEYSLS</sequence>
<dbReference type="InterPro" id="IPR000182">
    <property type="entry name" value="GNAT_dom"/>
</dbReference>
<protein>
    <submittedName>
        <fullName evidence="2">Nitrogen assimilation transcription factor nirA</fullName>
    </submittedName>
</protein>
<dbReference type="CDD" id="cd04301">
    <property type="entry name" value="NAT_SF"/>
    <property type="match status" value="1"/>
</dbReference>
<name>A0AB34FMW9_9HYPO</name>
<reference evidence="2" key="1">
    <citation type="submission" date="2023-01" db="EMBL/GenBank/DDBJ databases">
        <title>The growth and conidiation of Purpureocillium lavendulum are regulated by nitrogen source and histone H3K14 acetylation.</title>
        <authorList>
            <person name="Tang P."/>
            <person name="Han J."/>
            <person name="Zhang C."/>
            <person name="Tang P."/>
            <person name="Qi F."/>
            <person name="Zhang K."/>
            <person name="Liang L."/>
        </authorList>
    </citation>
    <scope>NUCLEOTIDE SEQUENCE</scope>
    <source>
        <strain evidence="2">YMF1.00683</strain>
    </source>
</reference>
<accession>A0AB34FMW9</accession>
<evidence type="ECO:0000313" key="3">
    <source>
        <dbReference type="Proteomes" id="UP001163105"/>
    </source>
</evidence>
<dbReference type="Proteomes" id="UP001163105">
    <property type="component" value="Unassembled WGS sequence"/>
</dbReference>
<proteinExistence type="predicted"/>
<dbReference type="InterPro" id="IPR016181">
    <property type="entry name" value="Acyl_CoA_acyltransferase"/>
</dbReference>
<organism evidence="2 3">
    <name type="scientific">Purpureocillium lavendulum</name>
    <dbReference type="NCBI Taxonomy" id="1247861"/>
    <lineage>
        <taxon>Eukaryota</taxon>
        <taxon>Fungi</taxon>
        <taxon>Dikarya</taxon>
        <taxon>Ascomycota</taxon>
        <taxon>Pezizomycotina</taxon>
        <taxon>Sordariomycetes</taxon>
        <taxon>Hypocreomycetidae</taxon>
        <taxon>Hypocreales</taxon>
        <taxon>Ophiocordycipitaceae</taxon>
        <taxon>Purpureocillium</taxon>
    </lineage>
</organism>
<comment type="caution">
    <text evidence="2">The sequence shown here is derived from an EMBL/GenBank/DDBJ whole genome shotgun (WGS) entry which is preliminary data.</text>
</comment>